<keyword evidence="1" id="KW-0812">Transmembrane</keyword>
<evidence type="ECO:0000256" key="1">
    <source>
        <dbReference type="SAM" id="Phobius"/>
    </source>
</evidence>
<proteinExistence type="predicted"/>
<keyword evidence="1" id="KW-1133">Transmembrane helix</keyword>
<dbReference type="InterPro" id="IPR019088">
    <property type="entry name" value="CHP02186-rel_TM"/>
</dbReference>
<sequence>MMADWLRPARLLLALLLGLVTLPLAADAASGPREQPLVADLSKHLVAITTGFSGSDVLLFGATDGPGDIILVVRGPVTQQIIRRKGKVGGLMWVNQDYVTVENAPSFYHVASTRPLEDLVGPATLDRHQIGMTHLDLEIGDLTLGETEAEFKSALFRLKEEQGLYSYAPGAITQLANRLFRSELHFPSNVPTGTYLVEVYLVRDNDVVNAEITPLIVGKAGFGADLYLFAHEHAAWYGVGAILLAVAAGWTAGALFRRS</sequence>
<organism evidence="3 4">
    <name type="scientific">Novispirillum itersonii</name>
    <name type="common">Aquaspirillum itersonii</name>
    <dbReference type="NCBI Taxonomy" id="189"/>
    <lineage>
        <taxon>Bacteria</taxon>
        <taxon>Pseudomonadati</taxon>
        <taxon>Pseudomonadota</taxon>
        <taxon>Alphaproteobacteria</taxon>
        <taxon>Rhodospirillales</taxon>
        <taxon>Novispirillaceae</taxon>
        <taxon>Novispirillum</taxon>
    </lineage>
</organism>
<evidence type="ECO:0000256" key="2">
    <source>
        <dbReference type="SAM" id="SignalP"/>
    </source>
</evidence>
<feature type="chain" id="PRO_5031445636" evidence="2">
    <location>
        <begin position="29"/>
        <end position="259"/>
    </location>
</feature>
<gene>
    <name evidence="3" type="ORF">FHS48_000455</name>
</gene>
<reference evidence="3 4" key="1">
    <citation type="submission" date="2020-08" db="EMBL/GenBank/DDBJ databases">
        <title>Genomic Encyclopedia of Type Strains, Phase IV (KMG-IV): sequencing the most valuable type-strain genomes for metagenomic binning, comparative biology and taxonomic classification.</title>
        <authorList>
            <person name="Goeker M."/>
        </authorList>
    </citation>
    <scope>NUCLEOTIDE SEQUENCE [LARGE SCALE GENOMIC DNA]</scope>
    <source>
        <strain evidence="3 4">DSM 11590</strain>
    </source>
</reference>
<feature type="signal peptide" evidence="2">
    <location>
        <begin position="1"/>
        <end position="28"/>
    </location>
</feature>
<feature type="transmembrane region" description="Helical" evidence="1">
    <location>
        <begin position="234"/>
        <end position="256"/>
    </location>
</feature>
<keyword evidence="2" id="KW-0732">Signal</keyword>
<keyword evidence="4" id="KW-1185">Reference proteome</keyword>
<dbReference type="Proteomes" id="UP000544872">
    <property type="component" value="Unassembled WGS sequence"/>
</dbReference>
<name>A0A7X0DLE8_NOVIT</name>
<comment type="caution">
    <text evidence="3">The sequence shown here is derived from an EMBL/GenBank/DDBJ whole genome shotgun (WGS) entry which is preliminary data.</text>
</comment>
<protein>
    <submittedName>
        <fullName evidence="3">Uncharacterized protein (TIGR02186 family)</fullName>
    </submittedName>
</protein>
<evidence type="ECO:0000313" key="3">
    <source>
        <dbReference type="EMBL" id="MBB6209074.1"/>
    </source>
</evidence>
<evidence type="ECO:0000313" key="4">
    <source>
        <dbReference type="Proteomes" id="UP000544872"/>
    </source>
</evidence>
<dbReference type="Pfam" id="PF09608">
    <property type="entry name" value="Alph_Pro_TM"/>
    <property type="match status" value="1"/>
</dbReference>
<keyword evidence="1" id="KW-0472">Membrane</keyword>
<dbReference type="EMBL" id="JACIIX010000001">
    <property type="protein sequence ID" value="MBB6209074.1"/>
    <property type="molecule type" value="Genomic_DNA"/>
</dbReference>
<dbReference type="AlphaFoldDB" id="A0A7X0DLE8"/>
<accession>A0A7X0DLE8</accession>